<gene>
    <name evidence="1" type="ORF">AB835_04015</name>
</gene>
<protein>
    <submittedName>
        <fullName evidence="1">Uncharacterized protein</fullName>
    </submittedName>
</protein>
<evidence type="ECO:0000313" key="1">
    <source>
        <dbReference type="EMBL" id="ODS24338.1"/>
    </source>
</evidence>
<name>A0A1D2QRW9_9GAMM</name>
<reference evidence="1 2" key="1">
    <citation type="journal article" date="2016" name="Appl. Environ. Microbiol.">
        <title>Lack of Overt Genome Reduction in the Bryostatin-Producing Bryozoan Symbiont "Candidatus Endobugula sertula".</title>
        <authorList>
            <person name="Miller I.J."/>
            <person name="Vanee N."/>
            <person name="Fong S.S."/>
            <person name="Lim-Fong G.E."/>
            <person name="Kwan J.C."/>
        </authorList>
    </citation>
    <scope>NUCLEOTIDE SEQUENCE [LARGE SCALE GENOMIC DNA]</scope>
    <source>
        <strain evidence="1">AB1-4</strain>
    </source>
</reference>
<dbReference type="STRING" id="62101.AB835_04015"/>
<comment type="caution">
    <text evidence="1">The sequence shown here is derived from an EMBL/GenBank/DDBJ whole genome shotgun (WGS) entry which is preliminary data.</text>
</comment>
<dbReference type="Proteomes" id="UP000242502">
    <property type="component" value="Unassembled WGS sequence"/>
</dbReference>
<dbReference type="AlphaFoldDB" id="A0A1D2QRW9"/>
<organism evidence="1 2">
    <name type="scientific">Candidatus Endobugula sertula</name>
    <name type="common">Bugula neritina bacterial symbiont</name>
    <dbReference type="NCBI Taxonomy" id="62101"/>
    <lineage>
        <taxon>Bacteria</taxon>
        <taxon>Pseudomonadati</taxon>
        <taxon>Pseudomonadota</taxon>
        <taxon>Gammaproteobacteria</taxon>
        <taxon>Cellvibrionales</taxon>
        <taxon>Cellvibrionaceae</taxon>
        <taxon>Candidatus Endobugula</taxon>
    </lineage>
</organism>
<accession>A0A1D2QRW9</accession>
<evidence type="ECO:0000313" key="2">
    <source>
        <dbReference type="Proteomes" id="UP000242502"/>
    </source>
</evidence>
<sequence>MRLQKIMVVERLKEILYRCWDFSLFITGEGSWRLRPIEVVMLDAVKKNLGHNISSLLETQLHQKFFIQRMNNSRVNTVIFYNKNEAYKIKDDQFQDLLLKVELIINKKKQHAHVTFFEGYISTIEFKKPKSFYHGKTIEVGDVKLGKSDMSHASAIDRTEHGKL</sequence>
<dbReference type="EMBL" id="MDLC01000010">
    <property type="protein sequence ID" value="ODS24338.1"/>
    <property type="molecule type" value="Genomic_DNA"/>
</dbReference>
<proteinExistence type="predicted"/>